<evidence type="ECO:0000259" key="4">
    <source>
        <dbReference type="SMART" id="SM00453"/>
    </source>
</evidence>
<evidence type="ECO:0000313" key="5">
    <source>
        <dbReference type="EMBL" id="CAP25901.2"/>
    </source>
</evidence>
<evidence type="ECO:0000256" key="1">
    <source>
        <dbReference type="PROSITE-ProRule" id="PRU00023"/>
    </source>
</evidence>
<dbReference type="InterPro" id="IPR002110">
    <property type="entry name" value="Ankyrin_rpt"/>
</dbReference>
<dbReference type="PROSITE" id="PS50297">
    <property type="entry name" value="ANK_REP_REGION"/>
    <property type="match status" value="1"/>
</dbReference>
<evidence type="ECO:0000313" key="6">
    <source>
        <dbReference type="Proteomes" id="UP000008549"/>
    </source>
</evidence>
<keyword evidence="1" id="KW-0040">ANK repeat</keyword>
<dbReference type="Proteomes" id="UP000008549">
    <property type="component" value="Unassembled WGS sequence"/>
</dbReference>
<dbReference type="AlphaFoldDB" id="A8WZU1"/>
<sequence length="1121" mass="127210">MEKLRFSLLSMKKLLLMQFLLALSFCLSTGSGLRFYRQNGQGSSALHRIANDFSMLARLVNGIALRERLSNGFADSEEVIAELLNIESGETVHSLLETKLDGELSKKLEDTVTDAEKIGVNPIRNTLEVKDGIMALESMKSYVDDLNIGATTKNANDFIEKTKKIKTGTQYKSPLPFKDIQDVAERMKILRDHPLDEDFYLAVRISELFQMIVKNRHNIHSVISYSVNYQTHYKSILEIQGKYKALNPIFSISTAGQAYQKKKMNALKTDMNVLLPLSADHETHSDTSKSLKQVTDFVKSMSTLKKSPKSLTEGFSNGPSDLIRIKEDLNEKWLKEKIAEGKDMNKLLPYLSFLDFVGGNLSIVSKEWKDFNKEKDMVGITTSLLLLFETLAEDGKHIRGIKNLETTLKTLTSATSSLKPIKGSPKFSQFDAVYNFSKTLDGYSDSFKKKFENIFRNGDEGVFAPFESLVVIAETEVQRPRINNSEADNTAKKCRAIQGFSQLVEVVVASNEELAPIFSGEIDKFLKGKPDFSVVGEVQKGLDGTGLEDALNNLRGQSVDLNSFEKILNFGMKVRDIKKQTVETVKHVHVRNDARIAVNRKKYAQENKDGKDLIQVGSVFSKASEIRGVPIDTKVFNANFLRELKKSHSSILQNAGQTFSELSTVELDYSTHRTSIKAASLSLVPLPKYFDEVFGISRSSNGEIIVNNEGQNGISQETLLYIYGAIAFVVLVVGGALYFLYKCRRDHKYFKRLRDPETWVLLAFTEENVPVEFGNGFAIKAYHYIIKNNYGAFRNSLKKGAYVDAKVQSHKQSNTMLHEAVIQGRPRFVEALIKHGATREILNHDYETPYQLAVRLKKKSCIKVFKKYEKKTFKVVLPEPVAKHDYTRTEGMKRSTHYVAKTDKKGVLHVEEHHLPHIFSASMIMGHRWLKACLDNSSIIAHNQEYRVTKMKFRGKEYKNLLEIKDFINRMNVPYMFGSIETYGKMFRGNVACGDWTIRNFLIYRKRDRTQVEMNFKSTWIEHPEFWFANTDEFIEYLLSFKIISKQIEKVEAKYKRNKTEKPGNKKNKKSIEESQCSNSGPENSDSGTSTMGGTPTSRVPLSRTPTSRTPGSRTPRSRTP</sequence>
<dbReference type="OMA" id="ELECYNI"/>
<dbReference type="InterPro" id="IPR003125">
    <property type="entry name" value="WSN"/>
</dbReference>
<dbReference type="InterPro" id="IPR036770">
    <property type="entry name" value="Ankyrin_rpt-contain_sf"/>
</dbReference>
<dbReference type="FunCoup" id="A8WZU1">
    <property type="interactions" value="296"/>
</dbReference>
<dbReference type="InterPro" id="IPR053345">
    <property type="entry name" value="Ankyrin_repeat-containing"/>
</dbReference>
<dbReference type="EMBL" id="HE601369">
    <property type="protein sequence ID" value="CAP25901.2"/>
    <property type="molecule type" value="Genomic_DNA"/>
</dbReference>
<dbReference type="Gene3D" id="1.25.40.20">
    <property type="entry name" value="Ankyrin repeat-containing domain"/>
    <property type="match status" value="1"/>
</dbReference>
<dbReference type="CTD" id="8575546"/>
<accession>A8WZU1</accession>
<dbReference type="HOGENOM" id="CLU_007032_0_0_1"/>
<feature type="compositionally biased region" description="Low complexity" evidence="2">
    <location>
        <begin position="1085"/>
        <end position="1115"/>
    </location>
</feature>
<dbReference type="PANTHER" id="PTHR22956">
    <property type="entry name" value="ANKYRIN REPEAT-CONTAINING PROTEIN F37A4.4-RELATED-RELATED"/>
    <property type="match status" value="1"/>
</dbReference>
<dbReference type="KEGG" id="cbr:CBG_05417"/>
<feature type="transmembrane region" description="Helical" evidence="3">
    <location>
        <begin position="720"/>
        <end position="741"/>
    </location>
</feature>
<keyword evidence="3" id="KW-0472">Membrane</keyword>
<keyword evidence="3" id="KW-0812">Transmembrane</keyword>
<keyword evidence="6" id="KW-1185">Reference proteome</keyword>
<gene>
    <name evidence="5" type="ORF">CBG05417</name>
    <name evidence="5" type="ORF">CBG_05417</name>
</gene>
<name>A8WZU1_CAEBR</name>
<feature type="domain" description="Domain of unknown function WSN" evidence="4">
    <location>
        <begin position="44"/>
        <end position="114"/>
    </location>
</feature>
<dbReference type="InParanoid" id="A8WZU1"/>
<dbReference type="PROSITE" id="PS50088">
    <property type="entry name" value="ANK_REPEAT"/>
    <property type="match status" value="1"/>
</dbReference>
<dbReference type="InterPro" id="IPR036420">
    <property type="entry name" value="BRCT_dom_sf"/>
</dbReference>
<dbReference type="GeneID" id="8575546"/>
<reference evidence="5 6" key="1">
    <citation type="journal article" date="2003" name="PLoS Biol.">
        <title>The genome sequence of Caenorhabditis briggsae: a platform for comparative genomics.</title>
        <authorList>
            <person name="Stein L.D."/>
            <person name="Bao Z."/>
            <person name="Blasiar D."/>
            <person name="Blumenthal T."/>
            <person name="Brent M.R."/>
            <person name="Chen N."/>
            <person name="Chinwalla A."/>
            <person name="Clarke L."/>
            <person name="Clee C."/>
            <person name="Coghlan A."/>
            <person name="Coulson A."/>
            <person name="D'Eustachio P."/>
            <person name="Fitch D.H."/>
            <person name="Fulton L.A."/>
            <person name="Fulton R.E."/>
            <person name="Griffiths-Jones S."/>
            <person name="Harris T.W."/>
            <person name="Hillier L.W."/>
            <person name="Kamath R."/>
            <person name="Kuwabara P.E."/>
            <person name="Mardis E.R."/>
            <person name="Marra M.A."/>
            <person name="Miner T.L."/>
            <person name="Minx P."/>
            <person name="Mullikin J.C."/>
            <person name="Plumb R.W."/>
            <person name="Rogers J."/>
            <person name="Schein J.E."/>
            <person name="Sohrmann M."/>
            <person name="Spieth J."/>
            <person name="Stajich J.E."/>
            <person name="Wei C."/>
            <person name="Willey D."/>
            <person name="Wilson R.K."/>
            <person name="Durbin R."/>
            <person name="Waterston R.H."/>
        </authorList>
    </citation>
    <scope>NUCLEOTIDE SEQUENCE [LARGE SCALE GENOMIC DNA]</scope>
    <source>
        <strain evidence="5 6">AF16</strain>
    </source>
</reference>
<feature type="repeat" description="ANK" evidence="1">
    <location>
        <begin position="812"/>
        <end position="844"/>
    </location>
</feature>
<dbReference type="PANTHER" id="PTHR22956:SF15">
    <property type="entry name" value="DOMAIN OF UNKNOWN FUNCTION WSN DOMAIN-CONTAINING PROTEIN"/>
    <property type="match status" value="1"/>
</dbReference>
<protein>
    <submittedName>
        <fullName evidence="5">Protein CBG05417</fullName>
    </submittedName>
</protein>
<dbReference type="SUPFAM" id="SSF52113">
    <property type="entry name" value="BRCT domain"/>
    <property type="match status" value="1"/>
</dbReference>
<organism evidence="5 6">
    <name type="scientific">Caenorhabditis briggsae</name>
    <dbReference type="NCBI Taxonomy" id="6238"/>
    <lineage>
        <taxon>Eukaryota</taxon>
        <taxon>Metazoa</taxon>
        <taxon>Ecdysozoa</taxon>
        <taxon>Nematoda</taxon>
        <taxon>Chromadorea</taxon>
        <taxon>Rhabditida</taxon>
        <taxon>Rhabditina</taxon>
        <taxon>Rhabditomorpha</taxon>
        <taxon>Rhabditoidea</taxon>
        <taxon>Rhabditidae</taxon>
        <taxon>Peloderinae</taxon>
        <taxon>Caenorhabditis</taxon>
    </lineage>
</organism>
<keyword evidence="3" id="KW-1133">Transmembrane helix</keyword>
<dbReference type="SMART" id="SM00453">
    <property type="entry name" value="WSN"/>
    <property type="match status" value="1"/>
</dbReference>
<dbReference type="eggNOG" id="ENOG502TH7I">
    <property type="taxonomic scope" value="Eukaryota"/>
</dbReference>
<dbReference type="RefSeq" id="XP_045092932.1">
    <property type="nucleotide sequence ID" value="XM_045235419.1"/>
</dbReference>
<dbReference type="SUPFAM" id="SSF48403">
    <property type="entry name" value="Ankyrin repeat"/>
    <property type="match status" value="1"/>
</dbReference>
<feature type="region of interest" description="Disordered" evidence="2">
    <location>
        <begin position="1058"/>
        <end position="1121"/>
    </location>
</feature>
<feature type="compositionally biased region" description="Polar residues" evidence="2">
    <location>
        <begin position="1074"/>
        <end position="1084"/>
    </location>
</feature>
<reference evidence="5 6" key="2">
    <citation type="journal article" date="2011" name="PLoS Genet.">
        <title>Caenorhabditis briggsae recombinant inbred line genotypes reveal inter-strain incompatibility and the evolution of recombination.</title>
        <authorList>
            <person name="Ross J.A."/>
            <person name="Koboldt D.C."/>
            <person name="Staisch J.E."/>
            <person name="Chamberlin H.M."/>
            <person name="Gupta B.P."/>
            <person name="Miller R.D."/>
            <person name="Baird S.E."/>
            <person name="Haag E.S."/>
        </authorList>
    </citation>
    <scope>NUCLEOTIDE SEQUENCE [LARGE SCALE GENOMIC DNA]</scope>
    <source>
        <strain evidence="5 6">AF16</strain>
    </source>
</reference>
<dbReference type="Pfam" id="PF02206">
    <property type="entry name" value="WSN"/>
    <property type="match status" value="1"/>
</dbReference>
<evidence type="ECO:0000256" key="2">
    <source>
        <dbReference type="SAM" id="MobiDB-lite"/>
    </source>
</evidence>
<evidence type="ECO:0000256" key="3">
    <source>
        <dbReference type="SAM" id="Phobius"/>
    </source>
</evidence>
<proteinExistence type="predicted"/>